<keyword evidence="4" id="KW-0067">ATP-binding</keyword>
<keyword evidence="6 7" id="KW-0472">Membrane</keyword>
<reference evidence="9" key="1">
    <citation type="submission" date="2021-03" db="EMBL/GenBank/DDBJ databases">
        <authorList>
            <person name="Tagirdzhanova G."/>
        </authorList>
    </citation>
    <scope>NUCLEOTIDE SEQUENCE</scope>
</reference>
<dbReference type="PANTHER" id="PTHR24223:SF415">
    <property type="entry name" value="FI20190P1"/>
    <property type="match status" value="1"/>
</dbReference>
<dbReference type="PROSITE" id="PS50929">
    <property type="entry name" value="ABC_TM1F"/>
    <property type="match status" value="1"/>
</dbReference>
<dbReference type="InterPro" id="IPR036640">
    <property type="entry name" value="ABC1_TM_sf"/>
</dbReference>
<keyword evidence="10" id="KW-1185">Reference proteome</keyword>
<comment type="caution">
    <text evidence="9">The sequence shown here is derived from an EMBL/GenBank/DDBJ whole genome shotgun (WGS) entry which is preliminary data.</text>
</comment>
<dbReference type="InterPro" id="IPR011527">
    <property type="entry name" value="ABC1_TM_dom"/>
</dbReference>
<proteinExistence type="predicted"/>
<evidence type="ECO:0000256" key="5">
    <source>
        <dbReference type="ARBA" id="ARBA00022989"/>
    </source>
</evidence>
<feature type="domain" description="ABC transmembrane type-1" evidence="8">
    <location>
        <begin position="19"/>
        <end position="185"/>
    </location>
</feature>
<dbReference type="GO" id="GO:0005524">
    <property type="term" value="F:ATP binding"/>
    <property type="evidence" value="ECO:0007669"/>
    <property type="project" value="UniProtKB-KW"/>
</dbReference>
<dbReference type="Pfam" id="PF00664">
    <property type="entry name" value="ABC_membrane"/>
    <property type="match status" value="1"/>
</dbReference>
<accession>A0A8H3G3C8</accession>
<evidence type="ECO:0000313" key="9">
    <source>
        <dbReference type="EMBL" id="CAF9933842.1"/>
    </source>
</evidence>
<dbReference type="OrthoDB" id="6500128at2759"/>
<keyword evidence="2 7" id="KW-0812">Transmembrane</keyword>
<evidence type="ECO:0000313" key="10">
    <source>
        <dbReference type="Proteomes" id="UP000664534"/>
    </source>
</evidence>
<organism evidence="9 10">
    <name type="scientific">Imshaugia aleurites</name>
    <dbReference type="NCBI Taxonomy" id="172621"/>
    <lineage>
        <taxon>Eukaryota</taxon>
        <taxon>Fungi</taxon>
        <taxon>Dikarya</taxon>
        <taxon>Ascomycota</taxon>
        <taxon>Pezizomycotina</taxon>
        <taxon>Lecanoromycetes</taxon>
        <taxon>OSLEUM clade</taxon>
        <taxon>Lecanoromycetidae</taxon>
        <taxon>Lecanorales</taxon>
        <taxon>Lecanorineae</taxon>
        <taxon>Parmeliaceae</taxon>
        <taxon>Imshaugia</taxon>
    </lineage>
</organism>
<dbReference type="GO" id="GO:0140359">
    <property type="term" value="F:ABC-type transporter activity"/>
    <property type="evidence" value="ECO:0007669"/>
    <property type="project" value="InterPro"/>
</dbReference>
<evidence type="ECO:0000256" key="2">
    <source>
        <dbReference type="ARBA" id="ARBA00022692"/>
    </source>
</evidence>
<evidence type="ECO:0000259" key="8">
    <source>
        <dbReference type="PROSITE" id="PS50929"/>
    </source>
</evidence>
<dbReference type="SUPFAM" id="SSF90123">
    <property type="entry name" value="ABC transporter transmembrane region"/>
    <property type="match status" value="1"/>
</dbReference>
<dbReference type="AlphaFoldDB" id="A0A8H3G3C8"/>
<keyword evidence="1" id="KW-0813">Transport</keyword>
<name>A0A8H3G3C8_9LECA</name>
<evidence type="ECO:0000256" key="6">
    <source>
        <dbReference type="ARBA" id="ARBA00023136"/>
    </source>
</evidence>
<evidence type="ECO:0000256" key="4">
    <source>
        <dbReference type="ARBA" id="ARBA00022840"/>
    </source>
</evidence>
<dbReference type="GO" id="GO:0016020">
    <property type="term" value="C:membrane"/>
    <property type="evidence" value="ECO:0007669"/>
    <property type="project" value="InterPro"/>
</dbReference>
<dbReference type="EMBL" id="CAJPDT010000072">
    <property type="protein sequence ID" value="CAF9933842.1"/>
    <property type="molecule type" value="Genomic_DNA"/>
</dbReference>
<evidence type="ECO:0000256" key="7">
    <source>
        <dbReference type="SAM" id="Phobius"/>
    </source>
</evidence>
<dbReference type="InterPro" id="IPR050173">
    <property type="entry name" value="ABC_transporter_C-like"/>
</dbReference>
<feature type="transmembrane region" description="Helical" evidence="7">
    <location>
        <begin position="46"/>
        <end position="66"/>
    </location>
</feature>
<evidence type="ECO:0000256" key="1">
    <source>
        <dbReference type="ARBA" id="ARBA00022448"/>
    </source>
</evidence>
<dbReference type="PANTHER" id="PTHR24223">
    <property type="entry name" value="ATP-BINDING CASSETTE SUB-FAMILY C"/>
    <property type="match status" value="1"/>
</dbReference>
<protein>
    <recommendedName>
        <fullName evidence="8">ABC transmembrane type-1 domain-containing protein</fullName>
    </recommendedName>
</protein>
<dbReference type="Gene3D" id="1.20.1560.10">
    <property type="entry name" value="ABC transporter type 1, transmembrane domain"/>
    <property type="match status" value="1"/>
</dbReference>
<gene>
    <name evidence="9" type="ORF">IMSHALPRED_009498</name>
</gene>
<keyword evidence="5 7" id="KW-1133">Transmembrane helix</keyword>
<feature type="transmembrane region" description="Helical" evidence="7">
    <location>
        <begin position="118"/>
        <end position="146"/>
    </location>
</feature>
<keyword evidence="3" id="KW-0547">Nucleotide-binding</keyword>
<dbReference type="Proteomes" id="UP000664534">
    <property type="component" value="Unassembled WGS sequence"/>
</dbReference>
<evidence type="ECO:0000256" key="3">
    <source>
        <dbReference type="ARBA" id="ARBA00022741"/>
    </source>
</evidence>
<sequence>MLFLAHPSIDPDVSRFWEFQSLITKPLGMVLSVVLIWRLIGWPCLFGVLTVVLAQGINVLITRILLQRERLRRKATDGKLQIVTEYVSAIRHLRWYGWQELWQDHIMKARQHELNLRIITSLWGILISFTNNLASGMFPVAAFYAYTVLAGQPLRVDVAFPALQLFNMLEGSLREIPGLITVLLNARIAVGRIEDFMAEPNKDPIPQPSGLGAKPELMLQSASFAWPGTGRPALHEISITFPVGLTLVTGKGKYSLG</sequence>